<evidence type="ECO:0000313" key="7">
    <source>
        <dbReference type="Proteomes" id="UP000755585"/>
    </source>
</evidence>
<reference evidence="6 7" key="1">
    <citation type="submission" date="2021-03" db="EMBL/GenBank/DDBJ databases">
        <title>Sequencing the genomes of 1000 actinobacteria strains.</title>
        <authorList>
            <person name="Klenk H.-P."/>
        </authorList>
    </citation>
    <scope>NUCLEOTIDE SEQUENCE [LARGE SCALE GENOMIC DNA]</scope>
    <source>
        <strain evidence="6 7">DSM 18824</strain>
    </source>
</reference>
<evidence type="ECO:0000256" key="3">
    <source>
        <dbReference type="ARBA" id="ARBA00022448"/>
    </source>
</evidence>
<dbReference type="PANTHER" id="PTHR43649">
    <property type="entry name" value="ARABINOSE-BINDING PROTEIN-RELATED"/>
    <property type="match status" value="1"/>
</dbReference>
<evidence type="ECO:0000256" key="4">
    <source>
        <dbReference type="ARBA" id="ARBA00022729"/>
    </source>
</evidence>
<dbReference type="Gene3D" id="3.40.190.10">
    <property type="entry name" value="Periplasmic binding protein-like II"/>
    <property type="match status" value="1"/>
</dbReference>
<feature type="chain" id="PRO_5046425376" evidence="5">
    <location>
        <begin position="26"/>
        <end position="433"/>
    </location>
</feature>
<organism evidence="6 7">
    <name type="scientific">Kribbella aluminosa</name>
    <dbReference type="NCBI Taxonomy" id="416017"/>
    <lineage>
        <taxon>Bacteria</taxon>
        <taxon>Bacillati</taxon>
        <taxon>Actinomycetota</taxon>
        <taxon>Actinomycetes</taxon>
        <taxon>Propionibacteriales</taxon>
        <taxon>Kribbellaceae</taxon>
        <taxon>Kribbella</taxon>
    </lineage>
</organism>
<keyword evidence="4 5" id="KW-0732">Signal</keyword>
<evidence type="ECO:0000256" key="2">
    <source>
        <dbReference type="ARBA" id="ARBA00008520"/>
    </source>
</evidence>
<dbReference type="InterPro" id="IPR050490">
    <property type="entry name" value="Bact_solute-bd_prot1"/>
</dbReference>
<dbReference type="EMBL" id="JAGINT010000002">
    <property type="protein sequence ID" value="MBP2356040.1"/>
    <property type="molecule type" value="Genomic_DNA"/>
</dbReference>
<dbReference type="PANTHER" id="PTHR43649:SF31">
    <property type="entry name" value="SN-GLYCEROL-3-PHOSPHATE-BINDING PERIPLASMIC PROTEIN UGPB"/>
    <property type="match status" value="1"/>
</dbReference>
<keyword evidence="7" id="KW-1185">Reference proteome</keyword>
<dbReference type="RefSeq" id="WP_209698621.1">
    <property type="nucleotide sequence ID" value="NZ_BAAAVU010000023.1"/>
</dbReference>
<dbReference type="CDD" id="cd13585">
    <property type="entry name" value="PBP2_TMBP_like"/>
    <property type="match status" value="1"/>
</dbReference>
<comment type="similarity">
    <text evidence="2">Belongs to the bacterial solute-binding protein 1 family.</text>
</comment>
<dbReference type="SUPFAM" id="SSF53850">
    <property type="entry name" value="Periplasmic binding protein-like II"/>
    <property type="match status" value="1"/>
</dbReference>
<dbReference type="Proteomes" id="UP000755585">
    <property type="component" value="Unassembled WGS sequence"/>
</dbReference>
<comment type="caution">
    <text evidence="6">The sequence shown here is derived from an EMBL/GenBank/DDBJ whole genome shotgun (WGS) entry which is preliminary data.</text>
</comment>
<evidence type="ECO:0000313" key="6">
    <source>
        <dbReference type="EMBL" id="MBP2356040.1"/>
    </source>
</evidence>
<dbReference type="Pfam" id="PF01547">
    <property type="entry name" value="SBP_bac_1"/>
    <property type="match status" value="1"/>
</dbReference>
<evidence type="ECO:0000256" key="5">
    <source>
        <dbReference type="SAM" id="SignalP"/>
    </source>
</evidence>
<name>A0ABS4UWN3_9ACTN</name>
<protein>
    <submittedName>
        <fullName evidence="6">Multiple sugar transport system substrate-binding protein</fullName>
    </submittedName>
</protein>
<dbReference type="PROSITE" id="PS51257">
    <property type="entry name" value="PROKAR_LIPOPROTEIN"/>
    <property type="match status" value="1"/>
</dbReference>
<feature type="signal peptide" evidence="5">
    <location>
        <begin position="1"/>
        <end position="25"/>
    </location>
</feature>
<comment type="subcellular location">
    <subcellularLocation>
        <location evidence="1">Cell envelope</location>
    </subcellularLocation>
</comment>
<accession>A0ABS4UWN3</accession>
<proteinExistence type="inferred from homology"/>
<sequence>MTRNLINRRTVLAGLASSAVAGVLAGCGGNGGSGGGSGGEGETGKADLTFATWESYTANAIKKQLPAFQQKFPGIKLEVTLTPWKDYFTKLQTQASAGNAPDLFAMNGVQFDLYASEGMIDPIDELVSGGQLDLAKYPKSLVERYVWQDKQYGVPNNFDSVALFYNKSIFDNAGQQYPTDDWTWDQFLRTAAAISAKLKGQGIYGFTPAMGDSQITYYNSIPAAGGYVIDRKQNKSGYDRPETIEGLKFFGDVLNNGTSPTIQQLTDIPGTDWFINGKGAMTWAASYNLSDLSGSKLAKDFQIVRLPTKKTNQCVLNGTTTVISSRSKNKAAAREVLKWIAGPEFAAAVAEDGQVIPAYDGSQGAFLKTIPNWNLKTFIDAAADGYLYPTSKNTKAWDQLEAPTLAPLWQGKASADTVGKKLAAAMNDALAKE</sequence>
<keyword evidence="3" id="KW-0813">Transport</keyword>
<dbReference type="InterPro" id="IPR006059">
    <property type="entry name" value="SBP"/>
</dbReference>
<keyword evidence="6" id="KW-0762">Sugar transport</keyword>
<gene>
    <name evidence="6" type="ORF">JOF29_007150</name>
</gene>
<evidence type="ECO:0000256" key="1">
    <source>
        <dbReference type="ARBA" id="ARBA00004196"/>
    </source>
</evidence>